<evidence type="ECO:0000313" key="1">
    <source>
        <dbReference type="EMBL" id="JAH46115.1"/>
    </source>
</evidence>
<proteinExistence type="predicted"/>
<organism evidence="1">
    <name type="scientific">Anguilla anguilla</name>
    <name type="common">European freshwater eel</name>
    <name type="synonym">Muraena anguilla</name>
    <dbReference type="NCBI Taxonomy" id="7936"/>
    <lineage>
        <taxon>Eukaryota</taxon>
        <taxon>Metazoa</taxon>
        <taxon>Chordata</taxon>
        <taxon>Craniata</taxon>
        <taxon>Vertebrata</taxon>
        <taxon>Euteleostomi</taxon>
        <taxon>Actinopterygii</taxon>
        <taxon>Neopterygii</taxon>
        <taxon>Teleostei</taxon>
        <taxon>Anguilliformes</taxon>
        <taxon>Anguillidae</taxon>
        <taxon>Anguilla</taxon>
    </lineage>
</organism>
<accession>A0A0E9SZJ8</accession>
<sequence>MRNTNCTRYFFS</sequence>
<reference evidence="1" key="2">
    <citation type="journal article" date="2015" name="Fish Shellfish Immunol.">
        <title>Early steps in the European eel (Anguilla anguilla)-Vibrio vulnificus interaction in the gills: Role of the RtxA13 toxin.</title>
        <authorList>
            <person name="Callol A."/>
            <person name="Pajuelo D."/>
            <person name="Ebbesson L."/>
            <person name="Teles M."/>
            <person name="MacKenzie S."/>
            <person name="Amaro C."/>
        </authorList>
    </citation>
    <scope>NUCLEOTIDE SEQUENCE</scope>
</reference>
<name>A0A0E9SZJ8_ANGAN</name>
<protein>
    <submittedName>
        <fullName evidence="1">Uncharacterized protein</fullName>
    </submittedName>
</protein>
<dbReference type="EMBL" id="GBXM01062462">
    <property type="protein sequence ID" value="JAH46115.1"/>
    <property type="molecule type" value="Transcribed_RNA"/>
</dbReference>
<reference evidence="1" key="1">
    <citation type="submission" date="2014-11" db="EMBL/GenBank/DDBJ databases">
        <authorList>
            <person name="Amaro Gonzalez C."/>
        </authorList>
    </citation>
    <scope>NUCLEOTIDE SEQUENCE</scope>
</reference>